<dbReference type="EMBL" id="JAUSWM010000003">
    <property type="protein sequence ID" value="MDQ0483058.1"/>
    <property type="molecule type" value="Genomic_DNA"/>
</dbReference>
<evidence type="ECO:0008006" key="4">
    <source>
        <dbReference type="Google" id="ProtNLM"/>
    </source>
</evidence>
<organism evidence="2 3">
    <name type="scientific">Guptibacillus hwajinpoensis</name>
    <dbReference type="NCBI Taxonomy" id="208199"/>
    <lineage>
        <taxon>Bacteria</taxon>
        <taxon>Bacillati</taxon>
        <taxon>Bacillota</taxon>
        <taxon>Bacilli</taxon>
        <taxon>Bacillales</taxon>
        <taxon>Guptibacillaceae</taxon>
        <taxon>Guptibacillus</taxon>
    </lineage>
</organism>
<evidence type="ECO:0000313" key="3">
    <source>
        <dbReference type="Proteomes" id="UP001226720"/>
    </source>
</evidence>
<proteinExistence type="predicted"/>
<evidence type="ECO:0000256" key="1">
    <source>
        <dbReference type="SAM" id="MobiDB-lite"/>
    </source>
</evidence>
<keyword evidence="3" id="KW-1185">Reference proteome</keyword>
<accession>A0ABU0K138</accession>
<sequence length="39" mass="4589">MTNPKQNHKHETEFASELAADQNNNKKHKKNKQQKKNNS</sequence>
<protein>
    <recommendedName>
        <fullName evidence="4">Biofilm-forming protein</fullName>
    </recommendedName>
</protein>
<feature type="compositionally biased region" description="Basic residues" evidence="1">
    <location>
        <begin position="25"/>
        <end position="39"/>
    </location>
</feature>
<gene>
    <name evidence="2" type="ORF">QO000_002030</name>
</gene>
<evidence type="ECO:0000313" key="2">
    <source>
        <dbReference type="EMBL" id="MDQ0483058.1"/>
    </source>
</evidence>
<comment type="caution">
    <text evidence="2">The sequence shown here is derived from an EMBL/GenBank/DDBJ whole genome shotgun (WGS) entry which is preliminary data.</text>
</comment>
<name>A0ABU0K138_9BACL</name>
<feature type="region of interest" description="Disordered" evidence="1">
    <location>
        <begin position="1"/>
        <end position="39"/>
    </location>
</feature>
<dbReference type="Proteomes" id="UP001226720">
    <property type="component" value="Unassembled WGS sequence"/>
</dbReference>
<reference evidence="2" key="1">
    <citation type="submission" date="2023-07" db="EMBL/GenBank/DDBJ databases">
        <title>Genomic Encyclopedia of Type Strains, Phase IV (KMG-IV): sequencing the most valuable type-strain genomes for metagenomic binning, comparative biology and taxonomic classification.</title>
        <authorList>
            <person name="Goeker M."/>
        </authorList>
    </citation>
    <scope>NUCLEOTIDE SEQUENCE [LARGE SCALE GENOMIC DNA]</scope>
    <source>
        <strain evidence="2">JSM 076093</strain>
    </source>
</reference>